<feature type="compositionally biased region" description="Low complexity" evidence="8">
    <location>
        <begin position="904"/>
        <end position="917"/>
    </location>
</feature>
<keyword evidence="14" id="KW-1185">Reference proteome</keyword>
<evidence type="ECO:0000256" key="2">
    <source>
        <dbReference type="ARBA" id="ARBA00022737"/>
    </source>
</evidence>
<evidence type="ECO:0000256" key="7">
    <source>
        <dbReference type="PROSITE-ProRule" id="PRU00091"/>
    </source>
</evidence>
<keyword evidence="4" id="KW-0862">Zinc</keyword>
<feature type="compositionally biased region" description="Low complexity" evidence="8">
    <location>
        <begin position="1003"/>
        <end position="1025"/>
    </location>
</feature>
<evidence type="ECO:0000259" key="11">
    <source>
        <dbReference type="PROSITE" id="PS50178"/>
    </source>
</evidence>
<evidence type="ECO:0000259" key="10">
    <source>
        <dbReference type="PROSITE" id="PS50106"/>
    </source>
</evidence>
<feature type="region of interest" description="Disordered" evidence="8">
    <location>
        <begin position="226"/>
        <end position="378"/>
    </location>
</feature>
<dbReference type="PANTHER" id="PTHR12157">
    <property type="entry name" value="REGULATING SYNAPTIC MEMBRANE EXOCYTOSIS PROTEIN"/>
    <property type="match status" value="1"/>
</dbReference>
<evidence type="ECO:0000256" key="4">
    <source>
        <dbReference type="ARBA" id="ARBA00022833"/>
    </source>
</evidence>
<feature type="region of interest" description="Disordered" evidence="8">
    <location>
        <begin position="509"/>
        <end position="532"/>
    </location>
</feature>
<dbReference type="InterPro" id="IPR001478">
    <property type="entry name" value="PDZ"/>
</dbReference>
<feature type="region of interest" description="Disordered" evidence="8">
    <location>
        <begin position="1"/>
        <end position="22"/>
    </location>
</feature>
<feature type="compositionally biased region" description="Polar residues" evidence="8">
    <location>
        <begin position="923"/>
        <end position="941"/>
    </location>
</feature>
<dbReference type="InterPro" id="IPR010911">
    <property type="entry name" value="Rab_BD"/>
</dbReference>
<reference evidence="13 14" key="1">
    <citation type="submission" date="2023-09" db="EMBL/GenBank/DDBJ databases">
        <title>Nesidiocoris tenuis whole genome shotgun sequence.</title>
        <authorList>
            <person name="Shibata T."/>
            <person name="Shimoda M."/>
            <person name="Kobayashi T."/>
            <person name="Uehara T."/>
        </authorList>
    </citation>
    <scope>NUCLEOTIDE SEQUENCE [LARGE SCALE GENOMIC DNA]</scope>
    <source>
        <strain evidence="13 14">Japan</strain>
    </source>
</reference>
<feature type="compositionally biased region" description="Basic residues" evidence="8">
    <location>
        <begin position="260"/>
        <end position="286"/>
    </location>
</feature>
<gene>
    <name evidence="13" type="ORF">NTJ_08544</name>
</gene>
<dbReference type="PROSITE" id="PS50106">
    <property type="entry name" value="PDZ"/>
    <property type="match status" value="1"/>
</dbReference>
<dbReference type="CDD" id="cd04031">
    <property type="entry name" value="C2A_RIM1alpha"/>
    <property type="match status" value="1"/>
</dbReference>
<evidence type="ECO:0000259" key="12">
    <source>
        <dbReference type="PROSITE" id="PS50916"/>
    </source>
</evidence>
<dbReference type="InterPro" id="IPR011011">
    <property type="entry name" value="Znf_FYVE_PHD"/>
</dbReference>
<feature type="compositionally biased region" description="Basic residues" evidence="8">
    <location>
        <begin position="849"/>
        <end position="858"/>
    </location>
</feature>
<feature type="region of interest" description="Disordered" evidence="8">
    <location>
        <begin position="692"/>
        <end position="1047"/>
    </location>
</feature>
<dbReference type="SUPFAM" id="SSF57903">
    <property type="entry name" value="FYVE/PHD zinc finger"/>
    <property type="match status" value="1"/>
</dbReference>
<dbReference type="Pfam" id="PF00168">
    <property type="entry name" value="C2"/>
    <property type="match status" value="2"/>
</dbReference>
<dbReference type="Pfam" id="PF22601">
    <property type="entry name" value="RIM2a_ZnF"/>
    <property type="match status" value="1"/>
</dbReference>
<dbReference type="Gene3D" id="2.60.40.150">
    <property type="entry name" value="C2 domain"/>
    <property type="match status" value="2"/>
</dbReference>
<feature type="compositionally biased region" description="Basic and acidic residues" evidence="8">
    <location>
        <begin position="174"/>
        <end position="183"/>
    </location>
</feature>
<dbReference type="SUPFAM" id="SSF50156">
    <property type="entry name" value="PDZ domain-like"/>
    <property type="match status" value="1"/>
</dbReference>
<dbReference type="SMART" id="SM00239">
    <property type="entry name" value="C2"/>
    <property type="match status" value="2"/>
</dbReference>
<feature type="region of interest" description="Disordered" evidence="8">
    <location>
        <begin position="1060"/>
        <end position="1089"/>
    </location>
</feature>
<feature type="domain" description="PDZ" evidence="10">
    <location>
        <begin position="385"/>
        <end position="481"/>
    </location>
</feature>
<evidence type="ECO:0000313" key="14">
    <source>
        <dbReference type="Proteomes" id="UP001307889"/>
    </source>
</evidence>
<feature type="compositionally biased region" description="Polar residues" evidence="8">
    <location>
        <begin position="356"/>
        <end position="366"/>
    </location>
</feature>
<feature type="compositionally biased region" description="Basic and acidic residues" evidence="8">
    <location>
        <begin position="737"/>
        <end position="750"/>
    </location>
</feature>
<sequence length="1238" mass="136567">MLLTLDAPGPLESMAEGGPDLSHLTPKERLIIESVMMRHQQEEMKEHEIMRRKQDEVEVLEETIRQRNEQHKKAGMELDATCNICLKTKFADGVGHVCNYCSIRCCARCGGKVTLRSNKVIWVCILCRKKQELLSKTGQWINKGMSGSSDPVMQRIEADMIAGGLMDKRPKLERAHSAAEKENLPIARPGVRRQYSQQEQQAREEEMRYYRGEIEGLMMQQCAAPPEYRTDSFSSEQSSMDCGPSGPGRSIGPPQQPGASKKHKRSGSTKKAPHQHPSHQHPHHGHHLDPRTVPVQPQRSFSSSDDELRSTSECSCDEHDVEKVVTERRDGPSALIERRRKKTVRFDGHGTKDSGIGTSSEDSNSAPKYPHSWQESPDGSHIIGHMILKKNAREVGGGHASSANILGLKVVGGKLLESGGRGALIDKVKKGSIADVEGQLRPGDEVLEWNGRSLKGKSFQEVYDIIAESKQEPQVELIVSRALGPRHSRRSYVHPSKEVYDMRKDKPSVLITSPGSPDVHGQHNPRLRGNRMPPAAANINVGGRIQVKLWFDSGALQLVVTLVCAAGLMPRSNGTPRNPYAKLFLLPDRSEKSKRRTKTLANTNDPKWNQSFVYTSVRRADLKLRYVEITVWDYVRYGANDFLGEVIIELGVALLDNEAGWYHLCAHDEVRLPHGMDIERDLDLALTPTDHLSPSTTFNVSDSDPSDPDDPRERRVADGASISSVGSSNSPPPDVEMSEKGRRSRRDMSPQRKGMMPFKDPMIDVHRKVPMNQRSHSAAPTDSPSLHGRARSKSPHRSLSPPDYRFGSRSATATPITSPKTKRQLPQIPTIHHYRDRPSHVEMDDRAQHLKQRGRHPSQRGWNRYHNVTGVSDSDLSHPHPYEGRHRSPPEKEPGDPCDSDMESVASVTSSAFSTQSERPRTSTRVFSDYGGQSSGQSLGEPQTKRAPFSRSLSNADVPAEERGDVSDHVPPASDGSLSDTALGRQHISGSRRKAPSGGGGSSSQKSAPSGMGKKSSSTSQLSSTGRKRRLGFGTKGKSSFTVHRSEEVLPDDIRHLVKQGSSVSSDGEGSQDGDSWAPSLKGSDGGQLSDFIDGLGPGQLVGRQVLGAPSLGDIQLSMCYQKGYLEVEVIRARGLQAKANCKVLPAPYVKVYLVNGKKCLAKAKTATARRTLDPLYQQQLTFRGPFNNCILQVTVWGDYGRIEGKKVFMGIAQIMLDDLNLQNIAIGWYKLFGTSSL</sequence>
<feature type="domain" description="C2" evidence="9">
    <location>
        <begin position="541"/>
        <end position="666"/>
    </location>
</feature>
<dbReference type="InterPro" id="IPR054386">
    <property type="entry name" value="RIM_Znf"/>
</dbReference>
<dbReference type="CDD" id="cd04028">
    <property type="entry name" value="C2B_RIM1alpha"/>
    <property type="match status" value="1"/>
</dbReference>
<dbReference type="InterPro" id="IPR039032">
    <property type="entry name" value="Rim-like"/>
</dbReference>
<dbReference type="Gene3D" id="3.30.40.10">
    <property type="entry name" value="Zinc/RING finger domain, C3HC4 (zinc finger)"/>
    <property type="match status" value="1"/>
</dbReference>
<feature type="compositionally biased region" description="Low complexity" evidence="8">
    <location>
        <begin position="1061"/>
        <end position="1076"/>
    </location>
</feature>
<dbReference type="Pfam" id="PF00595">
    <property type="entry name" value="PDZ"/>
    <property type="match status" value="1"/>
</dbReference>
<feature type="compositionally biased region" description="Basic and acidic residues" evidence="8">
    <location>
        <begin position="875"/>
        <end position="895"/>
    </location>
</feature>
<dbReference type="Proteomes" id="UP001307889">
    <property type="component" value="Chromosome 6"/>
</dbReference>
<feature type="compositionally biased region" description="Polar residues" evidence="8">
    <location>
        <begin position="772"/>
        <end position="784"/>
    </location>
</feature>
<feature type="compositionally biased region" description="Polar residues" evidence="8">
    <location>
        <begin position="809"/>
        <end position="819"/>
    </location>
</feature>
<dbReference type="InterPro" id="IPR035892">
    <property type="entry name" value="C2_domain_sf"/>
</dbReference>
<dbReference type="InterPro" id="IPR013083">
    <property type="entry name" value="Znf_RING/FYVE/PHD"/>
</dbReference>
<accession>A0ABN7AU80</accession>
<evidence type="ECO:0000256" key="3">
    <source>
        <dbReference type="ARBA" id="ARBA00022771"/>
    </source>
</evidence>
<dbReference type="SMART" id="SM00228">
    <property type="entry name" value="PDZ"/>
    <property type="match status" value="1"/>
</dbReference>
<dbReference type="PROSITE" id="PS50916">
    <property type="entry name" value="RABBD"/>
    <property type="match status" value="1"/>
</dbReference>
<feature type="compositionally biased region" description="Low complexity" evidence="8">
    <location>
        <begin position="243"/>
        <end position="253"/>
    </location>
</feature>
<feature type="domain" description="FYVE-type" evidence="11">
    <location>
        <begin position="82"/>
        <end position="132"/>
    </location>
</feature>
<feature type="domain" description="RabBD" evidence="12">
    <location>
        <begin position="18"/>
        <end position="144"/>
    </location>
</feature>
<dbReference type="InterPro" id="IPR017455">
    <property type="entry name" value="Znf_FYVE-rel"/>
</dbReference>
<dbReference type="Gene3D" id="2.30.42.10">
    <property type="match status" value="1"/>
</dbReference>
<dbReference type="EMBL" id="AP028914">
    <property type="protein sequence ID" value="BES95735.1"/>
    <property type="molecule type" value="Genomic_DNA"/>
</dbReference>
<dbReference type="SUPFAM" id="SSF49562">
    <property type="entry name" value="C2 domain (Calcium/lipid-binding domain, CaLB)"/>
    <property type="match status" value="2"/>
</dbReference>
<dbReference type="PROSITE" id="PS50178">
    <property type="entry name" value="ZF_FYVE"/>
    <property type="match status" value="1"/>
</dbReference>
<dbReference type="CDD" id="cd06714">
    <property type="entry name" value="PDZ_RIM-like"/>
    <property type="match status" value="1"/>
</dbReference>
<proteinExistence type="predicted"/>
<feature type="domain" description="C2" evidence="9">
    <location>
        <begin position="1111"/>
        <end position="1230"/>
    </location>
</feature>
<keyword evidence="2" id="KW-0677">Repeat</keyword>
<evidence type="ECO:0000256" key="5">
    <source>
        <dbReference type="ARBA" id="ARBA00023018"/>
    </source>
</evidence>
<comment type="subcellular location">
    <subcellularLocation>
        <location evidence="6">Synapse</location>
    </subcellularLocation>
</comment>
<keyword evidence="1" id="KW-0479">Metal-binding</keyword>
<evidence type="ECO:0000256" key="1">
    <source>
        <dbReference type="ARBA" id="ARBA00022723"/>
    </source>
</evidence>
<dbReference type="InterPro" id="IPR036034">
    <property type="entry name" value="PDZ_sf"/>
</dbReference>
<dbReference type="PROSITE" id="PS50004">
    <property type="entry name" value="C2"/>
    <property type="match status" value="2"/>
</dbReference>
<dbReference type="PANTHER" id="PTHR12157:SF21">
    <property type="entry name" value="RAB3 INTERACTING MOLECULE, ISOFORM F"/>
    <property type="match status" value="1"/>
</dbReference>
<name>A0ABN7AU80_9HEMI</name>
<organism evidence="13 14">
    <name type="scientific">Nesidiocoris tenuis</name>
    <dbReference type="NCBI Taxonomy" id="355587"/>
    <lineage>
        <taxon>Eukaryota</taxon>
        <taxon>Metazoa</taxon>
        <taxon>Ecdysozoa</taxon>
        <taxon>Arthropoda</taxon>
        <taxon>Hexapoda</taxon>
        <taxon>Insecta</taxon>
        <taxon>Pterygota</taxon>
        <taxon>Neoptera</taxon>
        <taxon>Paraneoptera</taxon>
        <taxon>Hemiptera</taxon>
        <taxon>Heteroptera</taxon>
        <taxon>Panheteroptera</taxon>
        <taxon>Cimicomorpha</taxon>
        <taxon>Miridae</taxon>
        <taxon>Dicyphina</taxon>
        <taxon>Nesidiocoris</taxon>
    </lineage>
</organism>
<feature type="compositionally biased region" description="Polar residues" evidence="8">
    <location>
        <begin position="231"/>
        <end position="240"/>
    </location>
</feature>
<feature type="compositionally biased region" description="Basic and acidic residues" evidence="8">
    <location>
        <begin position="306"/>
        <end position="331"/>
    </location>
</feature>
<keyword evidence="5" id="KW-0770">Synapse</keyword>
<feature type="compositionally biased region" description="Basic and acidic residues" evidence="8">
    <location>
        <begin position="836"/>
        <end position="848"/>
    </location>
</feature>
<keyword evidence="3 7" id="KW-0863">Zinc-finger</keyword>
<evidence type="ECO:0000256" key="6">
    <source>
        <dbReference type="ARBA" id="ARBA00034103"/>
    </source>
</evidence>
<evidence type="ECO:0000256" key="8">
    <source>
        <dbReference type="SAM" id="MobiDB-lite"/>
    </source>
</evidence>
<protein>
    <submittedName>
        <fullName evidence="13">Regulating synaptic membrane exocytosis protein</fullName>
    </submittedName>
</protein>
<dbReference type="InterPro" id="IPR000008">
    <property type="entry name" value="C2_dom"/>
</dbReference>
<feature type="region of interest" description="Disordered" evidence="8">
    <location>
        <begin position="174"/>
        <end position="204"/>
    </location>
</feature>
<evidence type="ECO:0000259" key="9">
    <source>
        <dbReference type="PROSITE" id="PS50004"/>
    </source>
</evidence>
<evidence type="ECO:0000313" key="13">
    <source>
        <dbReference type="EMBL" id="BES95735.1"/>
    </source>
</evidence>